<feature type="chain" id="PRO_5047042806" description="Outer membrane protein beta-barrel domain-containing protein" evidence="1">
    <location>
        <begin position="28"/>
        <end position="318"/>
    </location>
</feature>
<reference evidence="2 3" key="1">
    <citation type="submission" date="2017-03" db="EMBL/GenBank/DDBJ databases">
        <title>Genome sequencing of Shewanella japonica KCTC 22435.</title>
        <authorList>
            <person name="Kim K.M."/>
        </authorList>
    </citation>
    <scope>NUCLEOTIDE SEQUENCE [LARGE SCALE GENOMIC DNA]</scope>
    <source>
        <strain evidence="2 3">KCTC 22435</strain>
    </source>
</reference>
<evidence type="ECO:0000313" key="2">
    <source>
        <dbReference type="EMBL" id="ARD23149.1"/>
    </source>
</evidence>
<accession>A0ABM6JMV6</accession>
<organism evidence="2 3">
    <name type="scientific">Shewanella japonica</name>
    <dbReference type="NCBI Taxonomy" id="93973"/>
    <lineage>
        <taxon>Bacteria</taxon>
        <taxon>Pseudomonadati</taxon>
        <taxon>Pseudomonadota</taxon>
        <taxon>Gammaproteobacteria</taxon>
        <taxon>Alteromonadales</taxon>
        <taxon>Shewanellaceae</taxon>
        <taxon>Shewanella</taxon>
    </lineage>
</organism>
<dbReference type="EMBL" id="CP020472">
    <property type="protein sequence ID" value="ARD23149.1"/>
    <property type="molecule type" value="Genomic_DNA"/>
</dbReference>
<gene>
    <name evidence="2" type="ORF">SJ2017_2871</name>
</gene>
<name>A0ABM6JMV6_9GAMM</name>
<evidence type="ECO:0000256" key="1">
    <source>
        <dbReference type="SAM" id="SignalP"/>
    </source>
</evidence>
<evidence type="ECO:0008006" key="4">
    <source>
        <dbReference type="Google" id="ProtNLM"/>
    </source>
</evidence>
<sequence>MFNYSVKSQSVLLASVLLSGVSFTANANNDVNTVVQQQTKPSHWSGLPLLSDKATERGYELPIPVGVSLFYNNIDADYIAVNDFEVQVDGGLLGFRGPNDYVVPAEDVSITGSDRSVQLKIDAWILPFWNVYALLGYTEGNKDILAKLDNVEGLPCDEACNGVVLPIPINYTAKNYGIGTVLAGQIDPIIGDTPVIVMAVGAIVKANTNTTDSVIKTKIASVRVGQRFDVGTDKLAWFLAFSHQSVDQNVTGDYSFVGTELEPLMEDVKFDIDLAKEETKNMSLSMNYDFGPKNEWNLYAEYGFLNWQHLIIGFGRRF</sequence>
<proteinExistence type="predicted"/>
<dbReference type="RefSeq" id="WP_080916214.1">
    <property type="nucleotide sequence ID" value="NZ_CP020472.1"/>
</dbReference>
<dbReference type="SUPFAM" id="SSF56935">
    <property type="entry name" value="Porins"/>
    <property type="match status" value="1"/>
</dbReference>
<dbReference type="Proteomes" id="UP000191820">
    <property type="component" value="Chromosome"/>
</dbReference>
<keyword evidence="1" id="KW-0732">Signal</keyword>
<protein>
    <recommendedName>
        <fullName evidence="4">Outer membrane protein beta-barrel domain-containing protein</fullName>
    </recommendedName>
</protein>
<keyword evidence="3" id="KW-1185">Reference proteome</keyword>
<feature type="signal peptide" evidence="1">
    <location>
        <begin position="1"/>
        <end position="27"/>
    </location>
</feature>
<evidence type="ECO:0000313" key="3">
    <source>
        <dbReference type="Proteomes" id="UP000191820"/>
    </source>
</evidence>